<dbReference type="EMBL" id="JAHXDN010000001">
    <property type="protein sequence ID" value="MBW4706324.1"/>
    <property type="molecule type" value="Genomic_DNA"/>
</dbReference>
<dbReference type="Proteomes" id="UP001138661">
    <property type="component" value="Unassembled WGS sequence"/>
</dbReference>
<accession>A0A9X1FS12</accession>
<dbReference type="RefSeq" id="WP_219497869.1">
    <property type="nucleotide sequence ID" value="NZ_JAHXDN010000001.1"/>
</dbReference>
<evidence type="ECO:0000313" key="2">
    <source>
        <dbReference type="Proteomes" id="UP001138661"/>
    </source>
</evidence>
<gene>
    <name evidence="1" type="ORF">KX928_00830</name>
</gene>
<organism evidence="1 2">
    <name type="scientific">Roseobacter insulae</name>
    <dbReference type="NCBI Taxonomy" id="2859783"/>
    <lineage>
        <taxon>Bacteria</taxon>
        <taxon>Pseudomonadati</taxon>
        <taxon>Pseudomonadota</taxon>
        <taxon>Alphaproteobacteria</taxon>
        <taxon>Rhodobacterales</taxon>
        <taxon>Roseobacteraceae</taxon>
        <taxon>Roseobacter</taxon>
    </lineage>
</organism>
<protein>
    <submittedName>
        <fullName evidence="1">Uncharacterized protein</fullName>
    </submittedName>
</protein>
<proteinExistence type="predicted"/>
<reference evidence="1" key="1">
    <citation type="submission" date="2021-07" db="EMBL/GenBank/DDBJ databases">
        <title>Roseobacter insulae sp. nov., isolated from a tidal flat.</title>
        <authorList>
            <person name="Park S."/>
            <person name="Yoon J.-H."/>
        </authorList>
    </citation>
    <scope>NUCLEOTIDE SEQUENCE</scope>
    <source>
        <strain evidence="1">YSTF-M11</strain>
    </source>
</reference>
<dbReference type="AlphaFoldDB" id="A0A9X1FS12"/>
<evidence type="ECO:0000313" key="1">
    <source>
        <dbReference type="EMBL" id="MBW4706324.1"/>
    </source>
</evidence>
<sequence>MPNLIVTISNKLDWDDAQLQVIASRMEAAIQSQLDLPSHVPNVLLVRAVTAPHTADVFVEFIYRTAPSRNGAVMTKLATALAATLPPDHAGTFAFRAFGHTQETLFATDIDLTQSQVA</sequence>
<name>A0A9X1FS12_9RHOB</name>
<keyword evidence="2" id="KW-1185">Reference proteome</keyword>
<comment type="caution">
    <text evidence="1">The sequence shown here is derived from an EMBL/GenBank/DDBJ whole genome shotgun (WGS) entry which is preliminary data.</text>
</comment>